<name>A0A385IGK8_9CAUD</name>
<evidence type="ECO:0000256" key="1">
    <source>
        <dbReference type="SAM" id="Phobius"/>
    </source>
</evidence>
<keyword evidence="1" id="KW-0812">Transmembrane</keyword>
<keyword evidence="1" id="KW-0472">Membrane</keyword>
<dbReference type="Proteomes" id="UP000264286">
    <property type="component" value="Segment"/>
</dbReference>
<sequence length="50" mass="4874">MLKFIVSAVFGTAIGVLTPIVGIVGTPVLFVIGVGAVGMLVGMLVGANCA</sequence>
<dbReference type="KEGG" id="vg:55003130"/>
<keyword evidence="3" id="KW-1185">Reference proteome</keyword>
<evidence type="ECO:0000313" key="2">
    <source>
        <dbReference type="EMBL" id="AXY82000.1"/>
    </source>
</evidence>
<evidence type="ECO:0000313" key="3">
    <source>
        <dbReference type="Proteomes" id="UP000264286"/>
    </source>
</evidence>
<proteinExistence type="predicted"/>
<dbReference type="GeneID" id="55003130"/>
<dbReference type="RefSeq" id="YP_009812096.1">
    <property type="nucleotide sequence ID" value="NC_048061.1"/>
</dbReference>
<organism evidence="2 3">
    <name type="scientific">Pectobacterium phage Nobby</name>
    <dbReference type="NCBI Taxonomy" id="2320197"/>
    <lineage>
        <taxon>Viruses</taxon>
        <taxon>Duplodnaviria</taxon>
        <taxon>Heunggongvirae</taxon>
        <taxon>Uroviricota</taxon>
        <taxon>Caudoviricetes</taxon>
        <taxon>Autographivirales</taxon>
        <taxon>Autoscriptoviridae</taxon>
        <taxon>Corkvirinae</taxon>
        <taxon>Phimunavirus</taxon>
        <taxon>Phimunavirus nobby</taxon>
    </lineage>
</organism>
<feature type="transmembrane region" description="Helical" evidence="1">
    <location>
        <begin position="29"/>
        <end position="47"/>
    </location>
</feature>
<dbReference type="EMBL" id="MH807818">
    <property type="protein sequence ID" value="AXY82000.1"/>
    <property type="molecule type" value="Genomic_DNA"/>
</dbReference>
<keyword evidence="1" id="KW-1133">Transmembrane helix</keyword>
<reference evidence="2 3" key="1">
    <citation type="submission" date="2018-08" db="EMBL/GenBank/DDBJ databases">
        <title>SRE bacteriophages.</title>
        <authorList>
            <person name="Carstens A.B."/>
            <person name="Djurhuus A.M."/>
            <person name="Kot W."/>
            <person name="Hansen L.H."/>
        </authorList>
    </citation>
    <scope>NUCLEOTIDE SEQUENCE [LARGE SCALE GENOMIC DNA]</scope>
</reference>
<accession>A0A385IGK8</accession>
<protein>
    <submittedName>
        <fullName evidence="2">Uncharacterized protein</fullName>
    </submittedName>
</protein>